<feature type="compositionally biased region" description="Basic and acidic residues" evidence="1">
    <location>
        <begin position="334"/>
        <end position="353"/>
    </location>
</feature>
<evidence type="ECO:0000313" key="2">
    <source>
        <dbReference type="EMBL" id="GBL12241.1"/>
    </source>
</evidence>
<protein>
    <submittedName>
        <fullName evidence="2">Ubiquinone biosynthesis O-methyltransferase</fullName>
        <ecNumber evidence="2">2.1.1.222</ecNumber>
    </submittedName>
</protein>
<dbReference type="SUPFAM" id="SSF53335">
    <property type="entry name" value="S-adenosyl-L-methionine-dependent methyltransferases"/>
    <property type="match status" value="1"/>
</dbReference>
<keyword evidence="2" id="KW-0830">Ubiquinone</keyword>
<comment type="caution">
    <text evidence="2">The sequence shown here is derived from an EMBL/GenBank/DDBJ whole genome shotgun (WGS) entry which is preliminary data.</text>
</comment>
<evidence type="ECO:0000313" key="3">
    <source>
        <dbReference type="Proteomes" id="UP000248272"/>
    </source>
</evidence>
<feature type="compositionally biased region" description="Basic and acidic residues" evidence="1">
    <location>
        <begin position="253"/>
        <end position="269"/>
    </location>
</feature>
<proteinExistence type="predicted"/>
<accession>A0A2Z6UX76</accession>
<dbReference type="CDD" id="cd02440">
    <property type="entry name" value="AdoMet_MTases"/>
    <property type="match status" value="1"/>
</dbReference>
<dbReference type="Pfam" id="PF13489">
    <property type="entry name" value="Methyltransf_23"/>
    <property type="match status" value="1"/>
</dbReference>
<name>A0A2Z6UX76_MICAE</name>
<dbReference type="Proteomes" id="UP000248272">
    <property type="component" value="Unassembled WGS sequence"/>
</dbReference>
<feature type="region of interest" description="Disordered" evidence="1">
    <location>
        <begin position="253"/>
        <end position="385"/>
    </location>
</feature>
<keyword evidence="2" id="KW-0489">Methyltransferase</keyword>
<dbReference type="AlphaFoldDB" id="A0A2Z6UX76"/>
<feature type="compositionally biased region" description="Basic and acidic residues" evidence="1">
    <location>
        <begin position="363"/>
        <end position="381"/>
    </location>
</feature>
<feature type="compositionally biased region" description="Basic and acidic residues" evidence="1">
    <location>
        <begin position="306"/>
        <end position="325"/>
    </location>
</feature>
<dbReference type="GO" id="GO:0032259">
    <property type="term" value="P:methylation"/>
    <property type="evidence" value="ECO:0007669"/>
    <property type="project" value="UniProtKB-KW"/>
</dbReference>
<dbReference type="PANTHER" id="PTHR43861">
    <property type="entry name" value="TRANS-ACONITATE 2-METHYLTRANSFERASE-RELATED"/>
    <property type="match status" value="1"/>
</dbReference>
<feature type="compositionally biased region" description="Basic and acidic residues" evidence="1">
    <location>
        <begin position="278"/>
        <end position="297"/>
    </location>
</feature>
<dbReference type="Gene3D" id="3.40.50.150">
    <property type="entry name" value="Vaccinia Virus protein VP39"/>
    <property type="match status" value="1"/>
</dbReference>
<dbReference type="GO" id="GO:0102208">
    <property type="term" value="F:2-polyprenyl-6-hydroxyphenol methylase activity"/>
    <property type="evidence" value="ECO:0007669"/>
    <property type="project" value="UniProtKB-EC"/>
</dbReference>
<dbReference type="EC" id="2.1.1.222" evidence="2"/>
<reference evidence="2 3" key="1">
    <citation type="journal article" date="2018" name="Front. Microbiol.">
        <title>Adaptation of the Freshwater Bloom-Forming Cyanobacterium Microcystis aeruginosa to Brackish Water Is Driven by Recent Horizontal Transfer of Sucrose Genes.</title>
        <authorList>
            <person name="Tanabe Y."/>
            <person name="Hodoki Y."/>
            <person name="Sano T."/>
            <person name="Tada K."/>
            <person name="Watanabe M.M."/>
        </authorList>
    </citation>
    <scope>NUCLEOTIDE SEQUENCE [LARGE SCALE GENOMIC DNA]</scope>
    <source>
        <strain evidence="2 3">Sj</strain>
    </source>
</reference>
<organism evidence="2 3">
    <name type="scientific">Microcystis aeruginosa Sj</name>
    <dbReference type="NCBI Taxonomy" id="1979544"/>
    <lineage>
        <taxon>Bacteria</taxon>
        <taxon>Bacillati</taxon>
        <taxon>Cyanobacteriota</taxon>
        <taxon>Cyanophyceae</taxon>
        <taxon>Oscillatoriophycideae</taxon>
        <taxon>Chroococcales</taxon>
        <taxon>Microcystaceae</taxon>
        <taxon>Microcystis</taxon>
    </lineage>
</organism>
<dbReference type="Gene3D" id="1.10.287.2610">
    <property type="match status" value="1"/>
</dbReference>
<gene>
    <name evidence="2" type="primary">ubiG_3</name>
    <name evidence="2" type="ORF">MSj_03755</name>
</gene>
<sequence>MMNGNWQKDYPLLPESLKESDIENNSSLKKMINFIGGNKKVLDVGCATGYLARLLREKGCSVIGIEINQKAAEIARSFCEEVIAVDLERVSLAEILSDRLFDVVVFGDILEHLRDPWRILQETHQVLAPSGYVVASIPNIAHGNIRLSLLQGNFDYQEVGILDNTHLRFFTRKTLEELFFDTGYSIEATERTQMPFEKSYSHDTSLVEKLEQEPDIDTLQFIVRAFPSSLENQHNLLRENYRQSIDRLEKTREELESTRSQLEKTREESGSISLQLEQTREELESTRSQLEKTREESGSISLQLEQTREELESTRSQLEKTREESGSISLQLEQTREELESTRSQLEKTREESDSISLQLEQTRGELESTRSQLEKTREESGSISLQLEQTREELRLIGQRWEQSQFDLEQAQQGWGRAHNIIDAIESSKFWKLRQLWFRVKLALGLNLK</sequence>
<dbReference type="InterPro" id="IPR029063">
    <property type="entry name" value="SAM-dependent_MTases_sf"/>
</dbReference>
<evidence type="ECO:0000256" key="1">
    <source>
        <dbReference type="SAM" id="MobiDB-lite"/>
    </source>
</evidence>
<dbReference type="RefSeq" id="WP_110580387.1">
    <property type="nucleotide sequence ID" value="NZ_BDSG01000131.1"/>
</dbReference>
<keyword evidence="2" id="KW-0808">Transferase</keyword>
<dbReference type="EMBL" id="BDSG01000131">
    <property type="protein sequence ID" value="GBL12241.1"/>
    <property type="molecule type" value="Genomic_DNA"/>
</dbReference>